<accession>A0A1G9I5Y5</accession>
<proteinExistence type="predicted"/>
<gene>
    <name evidence="1" type="ORF">SAMN04515677_101115</name>
</gene>
<dbReference type="Proteomes" id="UP000199068">
    <property type="component" value="Unassembled WGS sequence"/>
</dbReference>
<dbReference type="AlphaFoldDB" id="A0A1G9I5Y5"/>
<name>A0A1G9I5Y5_9FIRM</name>
<dbReference type="STRING" id="1121325.SAMN04515677_101115"/>
<evidence type="ECO:0000313" key="2">
    <source>
        <dbReference type="Proteomes" id="UP000199068"/>
    </source>
</evidence>
<reference evidence="1 2" key="1">
    <citation type="submission" date="2016-10" db="EMBL/GenBank/DDBJ databases">
        <authorList>
            <person name="de Groot N.N."/>
        </authorList>
    </citation>
    <scope>NUCLEOTIDE SEQUENCE [LARGE SCALE GENOMIC DNA]</scope>
    <source>
        <strain evidence="1 2">DSM 797</strain>
    </source>
</reference>
<evidence type="ECO:0000313" key="1">
    <source>
        <dbReference type="EMBL" id="SDL20496.1"/>
    </source>
</evidence>
<keyword evidence="2" id="KW-1185">Reference proteome</keyword>
<dbReference type="RefSeq" id="WP_092721829.1">
    <property type="nucleotide sequence ID" value="NZ_FNGW01000001.1"/>
</dbReference>
<organism evidence="1 2">
    <name type="scientific">Romboutsia lituseburensis DSM 797</name>
    <dbReference type="NCBI Taxonomy" id="1121325"/>
    <lineage>
        <taxon>Bacteria</taxon>
        <taxon>Bacillati</taxon>
        <taxon>Bacillota</taxon>
        <taxon>Clostridia</taxon>
        <taxon>Peptostreptococcales</taxon>
        <taxon>Peptostreptococcaceae</taxon>
        <taxon>Romboutsia</taxon>
    </lineage>
</organism>
<sequence>MANINQILKINKGSFRVNQYSKRPFRAIGLIDVEMKFNYGIETVTLAYYRSSGTNDGKVKGLWYPIVGIKLKEGEFDEFTDYINYVLSNTTLDGTAIKGWLCKSVFFGELDDKSKKPGFSNTKHYDSLLEIGETLEYLYDNGKYYKMKNLDSNKLNNLVSSLEIYEGNKHTQRENFEKFVQDIYNQFK</sequence>
<protein>
    <submittedName>
        <fullName evidence="1">Uncharacterized protein</fullName>
    </submittedName>
</protein>
<dbReference type="EMBL" id="FNGW01000001">
    <property type="protein sequence ID" value="SDL20496.1"/>
    <property type="molecule type" value="Genomic_DNA"/>
</dbReference>